<proteinExistence type="predicted"/>
<gene>
    <name evidence="6" type="ORF">DS031_18340</name>
</gene>
<organism evidence="6 7">
    <name type="scientific">Bacillus taeanensis</name>
    <dbReference type="NCBI Taxonomy" id="273032"/>
    <lineage>
        <taxon>Bacteria</taxon>
        <taxon>Bacillati</taxon>
        <taxon>Bacillota</taxon>
        <taxon>Bacilli</taxon>
        <taxon>Bacillales</taxon>
        <taxon>Bacillaceae</taxon>
        <taxon>Bacillus</taxon>
    </lineage>
</organism>
<feature type="transmembrane region" description="Helical" evidence="5">
    <location>
        <begin position="97"/>
        <end position="117"/>
    </location>
</feature>
<keyword evidence="2 5" id="KW-0812">Transmembrane</keyword>
<comment type="subcellular location">
    <subcellularLocation>
        <location evidence="1">Membrane</location>
        <topology evidence="1">Multi-pass membrane protein</topology>
    </subcellularLocation>
</comment>
<dbReference type="InterPro" id="IPR038665">
    <property type="entry name" value="Voltage-dep_anion_channel_sf"/>
</dbReference>
<evidence type="ECO:0000313" key="6">
    <source>
        <dbReference type="EMBL" id="RBW68175.1"/>
    </source>
</evidence>
<keyword evidence="7" id="KW-1185">Reference proteome</keyword>
<feature type="transmembrane region" description="Helical" evidence="5">
    <location>
        <begin position="6"/>
        <end position="23"/>
    </location>
</feature>
<evidence type="ECO:0000256" key="5">
    <source>
        <dbReference type="SAM" id="Phobius"/>
    </source>
</evidence>
<feature type="transmembrane region" description="Helical" evidence="5">
    <location>
        <begin position="30"/>
        <end position="52"/>
    </location>
</feature>
<comment type="caution">
    <text evidence="6">The sequence shown here is derived from an EMBL/GenBank/DDBJ whole genome shotgun (WGS) entry which is preliminary data.</text>
</comment>
<dbReference type="InterPro" id="IPR004695">
    <property type="entry name" value="SLAC1/Mae1/Ssu1/TehA"/>
</dbReference>
<feature type="transmembrane region" description="Helical" evidence="5">
    <location>
        <begin position="123"/>
        <end position="146"/>
    </location>
</feature>
<feature type="transmembrane region" description="Helical" evidence="5">
    <location>
        <begin position="191"/>
        <end position="208"/>
    </location>
</feature>
<dbReference type="AlphaFoldDB" id="A0A366XSP7"/>
<dbReference type="RefSeq" id="WP_113807509.1">
    <property type="nucleotide sequence ID" value="NZ_QOCW01000024.1"/>
</dbReference>
<dbReference type="GO" id="GO:0055085">
    <property type="term" value="P:transmembrane transport"/>
    <property type="evidence" value="ECO:0007669"/>
    <property type="project" value="InterPro"/>
</dbReference>
<feature type="transmembrane region" description="Helical" evidence="5">
    <location>
        <begin position="158"/>
        <end position="179"/>
    </location>
</feature>
<feature type="transmembrane region" description="Helical" evidence="5">
    <location>
        <begin position="295"/>
        <end position="311"/>
    </location>
</feature>
<keyword evidence="4 5" id="KW-0472">Membrane</keyword>
<dbReference type="Pfam" id="PF03595">
    <property type="entry name" value="SLAC1"/>
    <property type="match status" value="1"/>
</dbReference>
<feature type="transmembrane region" description="Helical" evidence="5">
    <location>
        <begin position="64"/>
        <end position="85"/>
    </location>
</feature>
<evidence type="ECO:0000256" key="4">
    <source>
        <dbReference type="ARBA" id="ARBA00023136"/>
    </source>
</evidence>
<reference evidence="6 7" key="1">
    <citation type="submission" date="2018-07" db="EMBL/GenBank/DDBJ databases">
        <title>Lottiidibacillus patelloidae gen. nov., sp. nov., isolated from the intestinal tract of a marine limpet and the reclassification of B. taeanensis BH030017T, B. algicola KMM 3737T and B. hwajinpoensis SW-72T as genus Lottiidibacillus.</title>
        <authorList>
            <person name="Liu R."/>
            <person name="Huang Z."/>
        </authorList>
    </citation>
    <scope>NUCLEOTIDE SEQUENCE [LARGE SCALE GENOMIC DNA]</scope>
    <source>
        <strain evidence="6 7">BH030017</strain>
    </source>
</reference>
<dbReference type="Proteomes" id="UP000253314">
    <property type="component" value="Unassembled WGS sequence"/>
</dbReference>
<evidence type="ECO:0000256" key="3">
    <source>
        <dbReference type="ARBA" id="ARBA00022989"/>
    </source>
</evidence>
<dbReference type="EMBL" id="QOCW01000024">
    <property type="protein sequence ID" value="RBW68175.1"/>
    <property type="molecule type" value="Genomic_DNA"/>
</dbReference>
<sequence length="375" mass="43143">MLQRVMVCMLLFGVLFVMKLPLFRGNRVDASYGALIMAVGIFFIGATTRFSFSMELPAYVVDFLLVMTWALLVAAFMQAAFKGVFRRRYLTHPVQSFAVGTWVAGTSILCLVLVKQFPVYKEVISLISLLNGGLWLFYFILCLKCYKVIIESKYYERIHGVLFLSTVSKQSLVILYSTLFENQILQAVSRGMLYLGIIFYVLNFFLMIKRYCFFRGWSVSEDWKNTNCIVHGAMSITGIASIMSGVFSTHVIFFIWVWVIVWFVIIEGIEVWRLVTRLKNYSLQKAAGTYHVSQWARNFTFGTFYVFTLNIDLSKTVYGPEPLFLFIQQLVIEGGLAVLVCLLVIESSLFFKDTLPWRESRLLLTPILKRSLPFQ</sequence>
<dbReference type="Gene3D" id="1.50.10.150">
    <property type="entry name" value="Voltage-dependent anion channel"/>
    <property type="match status" value="1"/>
</dbReference>
<dbReference type="GO" id="GO:0016020">
    <property type="term" value="C:membrane"/>
    <property type="evidence" value="ECO:0007669"/>
    <property type="project" value="UniProtKB-SubCell"/>
</dbReference>
<protein>
    <submittedName>
        <fullName evidence="6">Uncharacterized protein</fullName>
    </submittedName>
</protein>
<feature type="transmembrane region" description="Helical" evidence="5">
    <location>
        <begin position="228"/>
        <end position="247"/>
    </location>
</feature>
<accession>A0A366XSP7</accession>
<dbReference type="OrthoDB" id="2734473at2"/>
<feature type="transmembrane region" description="Helical" evidence="5">
    <location>
        <begin position="323"/>
        <end position="345"/>
    </location>
</feature>
<feature type="transmembrane region" description="Helical" evidence="5">
    <location>
        <begin position="253"/>
        <end position="275"/>
    </location>
</feature>
<evidence type="ECO:0000256" key="2">
    <source>
        <dbReference type="ARBA" id="ARBA00022692"/>
    </source>
</evidence>
<keyword evidence="3 5" id="KW-1133">Transmembrane helix</keyword>
<name>A0A366XSP7_9BACI</name>
<evidence type="ECO:0000256" key="1">
    <source>
        <dbReference type="ARBA" id="ARBA00004141"/>
    </source>
</evidence>
<evidence type="ECO:0000313" key="7">
    <source>
        <dbReference type="Proteomes" id="UP000253314"/>
    </source>
</evidence>